<evidence type="ECO:0000256" key="3">
    <source>
        <dbReference type="ARBA" id="ARBA00023235"/>
    </source>
</evidence>
<dbReference type="InterPro" id="IPR002130">
    <property type="entry name" value="Cyclophilin-type_PPIase_dom"/>
</dbReference>
<dbReference type="PANTHER" id="PTHR11071:SF561">
    <property type="entry name" value="PEPTIDYL-PROLYL CIS-TRANS ISOMERASE D-RELATED"/>
    <property type="match status" value="1"/>
</dbReference>
<evidence type="ECO:0000256" key="2">
    <source>
        <dbReference type="ARBA" id="ARBA00023110"/>
    </source>
</evidence>
<dbReference type="FunFam" id="2.40.100.10:FF:000025">
    <property type="entry name" value="Peptidyl-prolyl cis-trans isomerase CYP19-2"/>
    <property type="match status" value="1"/>
</dbReference>
<dbReference type="EMBL" id="HBGE01081268">
    <property type="protein sequence ID" value="CAD9171727.1"/>
    <property type="molecule type" value="Transcribed_RNA"/>
</dbReference>
<comment type="catalytic activity">
    <reaction evidence="1 4">
        <text>[protein]-peptidylproline (omega=180) = [protein]-peptidylproline (omega=0)</text>
        <dbReference type="Rhea" id="RHEA:16237"/>
        <dbReference type="Rhea" id="RHEA-COMP:10747"/>
        <dbReference type="Rhea" id="RHEA-COMP:10748"/>
        <dbReference type="ChEBI" id="CHEBI:83833"/>
        <dbReference type="ChEBI" id="CHEBI:83834"/>
        <dbReference type="EC" id="5.2.1.8"/>
    </reaction>
</comment>
<feature type="region of interest" description="Disordered" evidence="5">
    <location>
        <begin position="1"/>
        <end position="83"/>
    </location>
</feature>
<evidence type="ECO:0000259" key="6">
    <source>
        <dbReference type="PROSITE" id="PS50072"/>
    </source>
</evidence>
<evidence type="ECO:0000256" key="1">
    <source>
        <dbReference type="ARBA" id="ARBA00000971"/>
    </source>
</evidence>
<dbReference type="PROSITE" id="PS50072">
    <property type="entry name" value="CSA_PPIASE_2"/>
    <property type="match status" value="1"/>
</dbReference>
<protein>
    <recommendedName>
        <fullName evidence="4">Peptidyl-prolyl cis-trans isomerase</fullName>
        <shortName evidence="4">PPIase</shortName>
        <ecNumber evidence="4">5.2.1.8</ecNumber>
    </recommendedName>
</protein>
<accession>A0A7S1WJE5</accession>
<dbReference type="GO" id="GO:0016018">
    <property type="term" value="F:cyclosporin A binding"/>
    <property type="evidence" value="ECO:0007669"/>
    <property type="project" value="TreeGrafter"/>
</dbReference>
<evidence type="ECO:0000256" key="5">
    <source>
        <dbReference type="SAM" id="MobiDB-lite"/>
    </source>
</evidence>
<dbReference type="EC" id="5.2.1.8" evidence="4"/>
<name>A0A7S1WJE5_ALECA</name>
<reference evidence="7" key="1">
    <citation type="submission" date="2021-01" db="EMBL/GenBank/DDBJ databases">
        <authorList>
            <person name="Corre E."/>
            <person name="Pelletier E."/>
            <person name="Niang G."/>
            <person name="Scheremetjew M."/>
            <person name="Finn R."/>
            <person name="Kale V."/>
            <person name="Holt S."/>
            <person name="Cochrane G."/>
            <person name="Meng A."/>
            <person name="Brown T."/>
            <person name="Cohen L."/>
        </authorList>
    </citation>
    <scope>NUCLEOTIDE SEQUENCE</scope>
    <source>
        <strain evidence="7">OF101</strain>
    </source>
</reference>
<comment type="function">
    <text evidence="4">PPIases accelerate the folding of proteins. It catalyzes the cis-trans isomerization of proline imidic peptide bonds in oligopeptides.</text>
</comment>
<feature type="compositionally biased region" description="Basic residues" evidence="5">
    <location>
        <begin position="266"/>
        <end position="288"/>
    </location>
</feature>
<sequence length="288" mass="32691">MASFGRKPGKAPARSGGGPAPATSSGPKVDRSESFRRMLEEEAERERYAEEFESRSRREQDDEVKQKRAEEDGLREHKRMLEQRKGLPNPTVFLDIEVRGQGRRVEASGRLEIELFADIVPMTAENFRCLCTGERGEDLHFKGCKFHRIVPGFMAQGGDITKGDGTGGRSIYGPRFRDESFARLHSRCNLLSMANSGPHSNNSQFFILFRQSKHLDRKHVVFGEIVREDGDVVKRMEAHGSEDGDVEGAVVIVDCGMVDEGASRERFRRSRSRTRSAERRRKQRNTYI</sequence>
<dbReference type="AlphaFoldDB" id="A0A7S1WJE5"/>
<feature type="region of interest" description="Disordered" evidence="5">
    <location>
        <begin position="264"/>
        <end position="288"/>
    </location>
</feature>
<dbReference type="GO" id="GO:0005737">
    <property type="term" value="C:cytoplasm"/>
    <property type="evidence" value="ECO:0007669"/>
    <property type="project" value="TreeGrafter"/>
</dbReference>
<comment type="similarity">
    <text evidence="4">Belongs to the cyclophilin-type PPIase family.</text>
</comment>
<dbReference type="InterPro" id="IPR020892">
    <property type="entry name" value="Cyclophilin-type_PPIase_CS"/>
</dbReference>
<proteinExistence type="inferred from homology"/>
<dbReference type="PRINTS" id="PR00153">
    <property type="entry name" value="CSAPPISMRASE"/>
</dbReference>
<dbReference type="PANTHER" id="PTHR11071">
    <property type="entry name" value="PEPTIDYL-PROLYL CIS-TRANS ISOMERASE"/>
    <property type="match status" value="1"/>
</dbReference>
<organism evidence="7">
    <name type="scientific">Alexandrium catenella</name>
    <name type="common">Red tide dinoflagellate</name>
    <name type="synonym">Gonyaulax catenella</name>
    <dbReference type="NCBI Taxonomy" id="2925"/>
    <lineage>
        <taxon>Eukaryota</taxon>
        <taxon>Sar</taxon>
        <taxon>Alveolata</taxon>
        <taxon>Dinophyceae</taxon>
        <taxon>Gonyaulacales</taxon>
        <taxon>Pyrocystaceae</taxon>
        <taxon>Alexandrium</taxon>
    </lineage>
</organism>
<keyword evidence="2 4" id="KW-0697">Rotamase</keyword>
<gene>
    <name evidence="7" type="ORF">ACAT0790_LOCUS48496</name>
</gene>
<dbReference type="Pfam" id="PF00160">
    <property type="entry name" value="Pro_isomerase"/>
    <property type="match status" value="1"/>
</dbReference>
<dbReference type="Gene3D" id="2.40.100.10">
    <property type="entry name" value="Cyclophilin-like"/>
    <property type="match status" value="1"/>
</dbReference>
<evidence type="ECO:0000256" key="4">
    <source>
        <dbReference type="RuleBase" id="RU363019"/>
    </source>
</evidence>
<feature type="compositionally biased region" description="Low complexity" evidence="5">
    <location>
        <begin position="10"/>
        <end position="27"/>
    </location>
</feature>
<dbReference type="GO" id="GO:0006457">
    <property type="term" value="P:protein folding"/>
    <property type="evidence" value="ECO:0007669"/>
    <property type="project" value="InterPro"/>
</dbReference>
<feature type="domain" description="PPIase cyclophilin-type" evidence="6">
    <location>
        <begin position="106"/>
        <end position="257"/>
    </location>
</feature>
<dbReference type="GO" id="GO:0003755">
    <property type="term" value="F:peptidyl-prolyl cis-trans isomerase activity"/>
    <property type="evidence" value="ECO:0007669"/>
    <property type="project" value="UniProtKB-UniRule"/>
</dbReference>
<feature type="compositionally biased region" description="Basic and acidic residues" evidence="5">
    <location>
        <begin position="28"/>
        <end position="83"/>
    </location>
</feature>
<dbReference type="SUPFAM" id="SSF50891">
    <property type="entry name" value="Cyclophilin-like"/>
    <property type="match status" value="1"/>
</dbReference>
<evidence type="ECO:0000313" key="7">
    <source>
        <dbReference type="EMBL" id="CAD9171727.1"/>
    </source>
</evidence>
<dbReference type="PROSITE" id="PS00170">
    <property type="entry name" value="CSA_PPIASE_1"/>
    <property type="match status" value="1"/>
</dbReference>
<keyword evidence="3 4" id="KW-0413">Isomerase</keyword>
<dbReference type="InterPro" id="IPR029000">
    <property type="entry name" value="Cyclophilin-like_dom_sf"/>
</dbReference>